<keyword evidence="1" id="KW-1133">Transmembrane helix</keyword>
<reference evidence="3 4" key="1">
    <citation type="submission" date="2019-06" db="EMBL/GenBank/DDBJ databases">
        <authorList>
            <person name="Meng X."/>
        </authorList>
    </citation>
    <scope>NUCLEOTIDE SEQUENCE [LARGE SCALE GENOMIC DNA]</scope>
    <source>
        <strain evidence="3 4">M625</strain>
    </source>
</reference>
<feature type="transmembrane region" description="Helical" evidence="1">
    <location>
        <begin position="12"/>
        <end position="38"/>
    </location>
</feature>
<keyword evidence="1" id="KW-0812">Transmembrane</keyword>
<dbReference type="Gene3D" id="3.30.10.20">
    <property type="match status" value="2"/>
</dbReference>
<evidence type="ECO:0000313" key="3">
    <source>
        <dbReference type="EMBL" id="TPN84600.1"/>
    </source>
</evidence>
<gene>
    <name evidence="3" type="ORF">FHK87_16865</name>
</gene>
<evidence type="ECO:0000259" key="2">
    <source>
        <dbReference type="PROSITE" id="PS51178"/>
    </source>
</evidence>
<keyword evidence="1" id="KW-0472">Membrane</keyword>
<evidence type="ECO:0000313" key="4">
    <source>
        <dbReference type="Proteomes" id="UP000315540"/>
    </source>
</evidence>
<sequence length="194" mass="22169">MKFFKDLFRFIYSKIFLIQLVIAIAMVVILSYVTLQWLESTTNHDQRIVVPSLSKKNLDEVAQILEEKKLRYEIQDSASFNPDYPKFSVIEQNPLAGSEVKENRKIYVTLNPSGYRKVEVPNVVQKTRRQAEPKLIALGFKIGKITYQPNIAKDMVLEIWHKGKKLKPGTKIMKTSAIDLVLGDGEGNTINLSN</sequence>
<dbReference type="AlphaFoldDB" id="A0A504JDF2"/>
<organism evidence="3 4">
    <name type="scientific">Aquimarina algicola</name>
    <dbReference type="NCBI Taxonomy" id="2589995"/>
    <lineage>
        <taxon>Bacteria</taxon>
        <taxon>Pseudomonadati</taxon>
        <taxon>Bacteroidota</taxon>
        <taxon>Flavobacteriia</taxon>
        <taxon>Flavobacteriales</taxon>
        <taxon>Flavobacteriaceae</taxon>
        <taxon>Aquimarina</taxon>
    </lineage>
</organism>
<dbReference type="Proteomes" id="UP000315540">
    <property type="component" value="Unassembled WGS sequence"/>
</dbReference>
<keyword evidence="4" id="KW-1185">Reference proteome</keyword>
<protein>
    <submittedName>
        <fullName evidence="3">PASTA domain-containing protein</fullName>
    </submittedName>
</protein>
<name>A0A504JDF2_9FLAO</name>
<dbReference type="RefSeq" id="WP_140594935.1">
    <property type="nucleotide sequence ID" value="NZ_VFWZ01000005.1"/>
</dbReference>
<dbReference type="SMART" id="SM00740">
    <property type="entry name" value="PASTA"/>
    <property type="match status" value="2"/>
</dbReference>
<dbReference type="InterPro" id="IPR005543">
    <property type="entry name" value="PASTA_dom"/>
</dbReference>
<dbReference type="OrthoDB" id="9803895at2"/>
<dbReference type="EMBL" id="VFWZ01000005">
    <property type="protein sequence ID" value="TPN84600.1"/>
    <property type="molecule type" value="Genomic_DNA"/>
</dbReference>
<proteinExistence type="predicted"/>
<dbReference type="CDD" id="cd06577">
    <property type="entry name" value="PASTA_pknB"/>
    <property type="match status" value="2"/>
</dbReference>
<dbReference type="PROSITE" id="PS51178">
    <property type="entry name" value="PASTA"/>
    <property type="match status" value="1"/>
</dbReference>
<evidence type="ECO:0000256" key="1">
    <source>
        <dbReference type="SAM" id="Phobius"/>
    </source>
</evidence>
<comment type="caution">
    <text evidence="3">The sequence shown here is derived from an EMBL/GenBank/DDBJ whole genome shotgun (WGS) entry which is preliminary data.</text>
</comment>
<feature type="domain" description="PASTA" evidence="2">
    <location>
        <begin position="44"/>
        <end position="112"/>
    </location>
</feature>
<dbReference type="Pfam" id="PF03793">
    <property type="entry name" value="PASTA"/>
    <property type="match status" value="1"/>
</dbReference>
<accession>A0A504JDF2</accession>